<dbReference type="SUPFAM" id="SSF142433">
    <property type="entry name" value="CinA-like"/>
    <property type="match status" value="1"/>
</dbReference>
<accession>A0A1H9IP85</accession>
<dbReference type="EMBL" id="FOGC01000006">
    <property type="protein sequence ID" value="SEQ76368.1"/>
    <property type="molecule type" value="Genomic_DNA"/>
</dbReference>
<reference evidence="3" key="1">
    <citation type="submission" date="2016-10" db="EMBL/GenBank/DDBJ databases">
        <authorList>
            <person name="Varghese N."/>
            <person name="Submissions S."/>
        </authorList>
    </citation>
    <scope>NUCLEOTIDE SEQUENCE [LARGE SCALE GENOMIC DNA]</scope>
    <source>
        <strain evidence="3">8N4</strain>
    </source>
</reference>
<feature type="domain" description="CinA C-terminal" evidence="1">
    <location>
        <begin position="7"/>
        <end position="158"/>
    </location>
</feature>
<dbReference type="NCBIfam" id="TIGR00199">
    <property type="entry name" value="PncC_domain"/>
    <property type="match status" value="1"/>
</dbReference>
<protein>
    <submittedName>
        <fullName evidence="2">Nicotinamide-nucleotide amidase</fullName>
    </submittedName>
</protein>
<name>A0A1H9IP85_9GAMM</name>
<dbReference type="RefSeq" id="WP_092675748.1">
    <property type="nucleotide sequence ID" value="NZ_FOGC01000006.1"/>
</dbReference>
<sequence length="168" mass="17692">MSDQLAQLSQLLGHHLRQSQATLTTAESCTGGGIAKAITDVSGCSDYFEGGIVTYSERCKQRYLGVLPDTLRQHGVVSEAVAQEMAEGACLAFSAHYAISVTGYAGPGGGTEDKPVGTVCFGFVSAQGSSTTHTCHFSGSRETIRQQSVTFALATALETFFKIKLDTV</sequence>
<dbReference type="AlphaFoldDB" id="A0A1H9IP85"/>
<evidence type="ECO:0000313" key="2">
    <source>
        <dbReference type="EMBL" id="SEQ76368.1"/>
    </source>
</evidence>
<gene>
    <name evidence="2" type="ORF">SAMN05216522_106131</name>
</gene>
<dbReference type="Gene3D" id="3.90.950.20">
    <property type="entry name" value="CinA-like"/>
    <property type="match status" value="1"/>
</dbReference>
<evidence type="ECO:0000259" key="1">
    <source>
        <dbReference type="Pfam" id="PF02464"/>
    </source>
</evidence>
<dbReference type="Pfam" id="PF02464">
    <property type="entry name" value="CinA"/>
    <property type="match status" value="1"/>
</dbReference>
<dbReference type="InterPro" id="IPR008136">
    <property type="entry name" value="CinA_C"/>
</dbReference>
<dbReference type="OrthoDB" id="9801454at2"/>
<keyword evidence="3" id="KW-1185">Reference proteome</keyword>
<dbReference type="InterPro" id="IPR036653">
    <property type="entry name" value="CinA-like_C"/>
</dbReference>
<proteinExistence type="predicted"/>
<dbReference type="STRING" id="988801.SAMN05216522_106131"/>
<dbReference type="Proteomes" id="UP000242515">
    <property type="component" value="Unassembled WGS sequence"/>
</dbReference>
<evidence type="ECO:0000313" key="3">
    <source>
        <dbReference type="Proteomes" id="UP000242515"/>
    </source>
</evidence>
<organism evidence="2 3">
    <name type="scientific">Rosenbergiella nectarea</name>
    <dbReference type="NCBI Taxonomy" id="988801"/>
    <lineage>
        <taxon>Bacteria</taxon>
        <taxon>Pseudomonadati</taxon>
        <taxon>Pseudomonadota</taxon>
        <taxon>Gammaproteobacteria</taxon>
        <taxon>Enterobacterales</taxon>
        <taxon>Erwiniaceae</taxon>
        <taxon>Rosenbergiella</taxon>
    </lineage>
</organism>